<dbReference type="Pfam" id="PF18741">
    <property type="entry name" value="MTES_1575"/>
    <property type="match status" value="1"/>
</dbReference>
<dbReference type="OrthoDB" id="9757917at2"/>
<keyword evidence="2" id="KW-0378">Hydrolase</keyword>
<dbReference type="EMBL" id="WHZX01000003">
    <property type="protein sequence ID" value="NEG71734.1"/>
    <property type="molecule type" value="Genomic_DNA"/>
</dbReference>
<feature type="domain" description="Restriction endonuclease type II-like" evidence="1">
    <location>
        <begin position="1119"/>
        <end position="1211"/>
    </location>
</feature>
<dbReference type="GO" id="GO:0004386">
    <property type="term" value="F:helicase activity"/>
    <property type="evidence" value="ECO:0007669"/>
    <property type="project" value="UniProtKB-KW"/>
</dbReference>
<organism evidence="2 3">
    <name type="scientific">Bifidobacterium ramosum</name>
    <dbReference type="NCBI Taxonomy" id="1798158"/>
    <lineage>
        <taxon>Bacteria</taxon>
        <taxon>Bacillati</taxon>
        <taxon>Actinomycetota</taxon>
        <taxon>Actinomycetes</taxon>
        <taxon>Bifidobacteriales</taxon>
        <taxon>Bifidobacteriaceae</taxon>
        <taxon>Bifidobacterium</taxon>
    </lineage>
</organism>
<dbReference type="InterPro" id="IPR049468">
    <property type="entry name" value="Restrct_endonuc-II-like_dom"/>
</dbReference>
<gene>
    <name evidence="2" type="ORF">GFD24_05820</name>
</gene>
<proteinExistence type="predicted"/>
<keyword evidence="2" id="KW-0547">Nucleotide-binding</keyword>
<keyword evidence="2" id="KW-0347">Helicase</keyword>
<evidence type="ECO:0000313" key="2">
    <source>
        <dbReference type="EMBL" id="NEG71734.1"/>
    </source>
</evidence>
<dbReference type="Proteomes" id="UP000469943">
    <property type="component" value="Unassembled WGS sequence"/>
</dbReference>
<evidence type="ECO:0000313" key="3">
    <source>
        <dbReference type="Proteomes" id="UP000469943"/>
    </source>
</evidence>
<sequence>MDDIRVWRERYRATLAPSPLEDINQLASKLDMTHAHPSGVAQLFASGHAPLDALFRDNGMLRAAGRRIERVLDDKAAKMRLSGVAELSLAVGVASWDGNQMPVLLYPVEVTQDGDVDKRTTVRFTGRVELNIAFVAAMREQGIRLTAEELFDGSNYANGTPDTSAVFALITDRARPAFPGFDIERQLILGCFVDPSSLMLAESQRIIDRLAAGSSGNQLLDALAGRRDAIDALKGAPMPDFSPFDADPHTEYEVGDVDNAVRYAANMAASGRSLFVDSEVGKDTADQAAAIASRCVMNGRTVLYVPCVAEQKRRFTQTIRANEMSGQLLDIAGDQVAANIDRQLIAAVGFRPGVATSRFDQLADELVGVRSRLTRYLGDLHGLNEKWGVSAYQTIQNLASIASLPTHPATHVRLVPQTAHAIGGHLDEWAGKLRRAGELGEFTIGPEDTVWYHASLGTEEEAVNAYQHVVDLLNKLLPATREQVKSTAQVCGFPVPNNAHEWGRQVTVLKNLRRVLDVFQPEIFERDIDAMIEASKPKADRKAEGTSMGFWERRRHIKEAKSLLRVGAQVENLHEALKVVAKQAAQWRLFVPHGGWPVLPPRLDDIIETQDALAAGMTALNTVLATTPAGGNLDTDDLNYVEERLKALYDDRHALDTLPERCCLEQEFRTIGLVELVDDLHNRRVDVDAVAGELQLAWWTTVFEDIVHSSAIISNQDGSVMQTAADRFAQVDVEHVRSIGPMVAQESMRRLSDLLFSRTQEANQLHTVLAGSAHATFARVHRDNPQIIAAAKPILMATPATLAALTDASPLADVAIIDAGAHMPAIELLTILARARQVVVLAHRRTVTSPSLGRLIDMLPGVEVTSHPVRRSPRLTAFLETHGYGTVRHDVAVTQGAVRFHRVDGSGVPVMSSGLVESSQQEIEQVVALITERAAGFTIVPASYVLTVVSLTETFRARLGAELKALASRNKAMGRFLRHVRIVNIGEVAGVQATDVIVSVCYAKTTHGRLLQQFGPLERDGGQNLLLDALAVADRNVDITASFSADDMDDERIHQAGPRMLKTVLRWAEELDGGAAGDAGIAGAGDVDVAAAGDGSDDAAGITVPGASGANNNVLFVDLADRLRARGLNVAVDYGFDRGPRIPLVVGLKDKPFALAVLTDDVQFMGTQSTRERHRLIMQNLATLGWSVMSVWSVAAFVNPDKEVDHIIARIGELYQEAR</sequence>
<protein>
    <submittedName>
        <fullName evidence="2">Helicase</fullName>
    </submittedName>
</protein>
<dbReference type="AlphaFoldDB" id="A0A7K3TC08"/>
<comment type="caution">
    <text evidence="2">The sequence shown here is derived from an EMBL/GenBank/DDBJ whole genome shotgun (WGS) entry which is preliminary data.</text>
</comment>
<evidence type="ECO:0000259" key="1">
    <source>
        <dbReference type="Pfam" id="PF18741"/>
    </source>
</evidence>
<accession>A0A7K3TC08</accession>
<keyword evidence="2" id="KW-0067">ATP-binding</keyword>
<reference evidence="2 3" key="1">
    <citation type="submission" date="2019-10" db="EMBL/GenBank/DDBJ databases">
        <title>Bifidobacterium from non-human primates.</title>
        <authorList>
            <person name="Modesto M."/>
        </authorList>
    </citation>
    <scope>NUCLEOTIDE SEQUENCE [LARGE SCALE GENOMIC DNA]</scope>
    <source>
        <strain evidence="2 3">TREM</strain>
    </source>
</reference>
<name>A0A7K3TC08_9BIFI</name>